<organism evidence="2 3">
    <name type="scientific">Arthrobacter gallicola</name>
    <dbReference type="NCBI Taxonomy" id="2762225"/>
    <lineage>
        <taxon>Bacteria</taxon>
        <taxon>Bacillati</taxon>
        <taxon>Actinomycetota</taxon>
        <taxon>Actinomycetes</taxon>
        <taxon>Micrococcales</taxon>
        <taxon>Micrococcaceae</taxon>
        <taxon>Arthrobacter</taxon>
    </lineage>
</organism>
<protein>
    <submittedName>
        <fullName evidence="2">Alpha/beta fold hydrolase</fullName>
    </submittedName>
</protein>
<dbReference type="InterPro" id="IPR053145">
    <property type="entry name" value="AB_hydrolase_Est10"/>
</dbReference>
<dbReference type="SUPFAM" id="SSF53474">
    <property type="entry name" value="alpha/beta-Hydrolases"/>
    <property type="match status" value="1"/>
</dbReference>
<dbReference type="GO" id="GO:0016787">
    <property type="term" value="F:hydrolase activity"/>
    <property type="evidence" value="ECO:0007669"/>
    <property type="project" value="UniProtKB-KW"/>
</dbReference>
<reference evidence="2 3" key="1">
    <citation type="submission" date="2020-08" db="EMBL/GenBank/DDBJ databases">
        <title>A Genomic Blueprint of the Chicken Gut Microbiome.</title>
        <authorList>
            <person name="Gilroy R."/>
            <person name="Ravi A."/>
            <person name="Getino M."/>
            <person name="Pursley I."/>
            <person name="Horton D.L."/>
            <person name="Alikhan N.-F."/>
            <person name="Baker D."/>
            <person name="Gharbi K."/>
            <person name="Hall N."/>
            <person name="Watson M."/>
            <person name="Adriaenssens E.M."/>
            <person name="Foster-Nyarko E."/>
            <person name="Jarju S."/>
            <person name="Secka A."/>
            <person name="Antonio M."/>
            <person name="Oren A."/>
            <person name="Chaudhuri R."/>
            <person name="La Ragione R.M."/>
            <person name="Hildebrand F."/>
            <person name="Pallen M.J."/>
        </authorList>
    </citation>
    <scope>NUCLEOTIDE SEQUENCE [LARGE SCALE GENOMIC DNA]</scope>
    <source>
        <strain evidence="2 3">Sa2CUA1</strain>
    </source>
</reference>
<dbReference type="Proteomes" id="UP000609874">
    <property type="component" value="Unassembled WGS sequence"/>
</dbReference>
<gene>
    <name evidence="2" type="ORF">H9639_15530</name>
</gene>
<dbReference type="EMBL" id="JACSQD010000008">
    <property type="protein sequence ID" value="MBD7996708.1"/>
    <property type="molecule type" value="Genomic_DNA"/>
</dbReference>
<proteinExistence type="predicted"/>
<keyword evidence="2" id="KW-0378">Hydrolase</keyword>
<dbReference type="PANTHER" id="PTHR43265">
    <property type="entry name" value="ESTERASE ESTD"/>
    <property type="match status" value="1"/>
</dbReference>
<dbReference type="Gene3D" id="3.40.50.1820">
    <property type="entry name" value="alpha/beta hydrolase"/>
    <property type="match status" value="1"/>
</dbReference>
<feature type="domain" description="Serine aminopeptidase S33" evidence="1">
    <location>
        <begin position="32"/>
        <end position="142"/>
    </location>
</feature>
<evidence type="ECO:0000313" key="2">
    <source>
        <dbReference type="EMBL" id="MBD7996708.1"/>
    </source>
</evidence>
<keyword evidence="3" id="KW-1185">Reference proteome</keyword>
<sequence>MPAFESVSFPGANGTTLAGTLDIPNGDALGWAVFCHGFALGKNSAAASRISKRLSELGIGVLRYDAAGLGRSTGTWEDGSFSTKVADLLNAVDYLRSRDRSPTLLLGHSLGGAAALAAAARIPELAAVVSIAAPFRPSHVAHLFEDELDTIAEQGQADVVLGGRTLRIRQELVADLYRHDLSGGIAGLQVPLLVMHSPDDLTVGIENATEIFQAAPHPRSFVALDGADHLLTDRNQTDRAAAIIAAWAGSYLCPPEESRSAGCPPDPGS</sequence>
<dbReference type="RefSeq" id="WP_191808987.1">
    <property type="nucleotide sequence ID" value="NZ_JACSQD010000008.1"/>
</dbReference>
<dbReference type="InterPro" id="IPR029058">
    <property type="entry name" value="AB_hydrolase_fold"/>
</dbReference>
<evidence type="ECO:0000259" key="1">
    <source>
        <dbReference type="Pfam" id="PF12146"/>
    </source>
</evidence>
<comment type="caution">
    <text evidence="2">The sequence shown here is derived from an EMBL/GenBank/DDBJ whole genome shotgun (WGS) entry which is preliminary data.</text>
</comment>
<evidence type="ECO:0000313" key="3">
    <source>
        <dbReference type="Proteomes" id="UP000609874"/>
    </source>
</evidence>
<accession>A0ABR8UW11</accession>
<dbReference type="Pfam" id="PF12146">
    <property type="entry name" value="Hydrolase_4"/>
    <property type="match status" value="1"/>
</dbReference>
<name>A0ABR8UW11_9MICC</name>
<dbReference type="PANTHER" id="PTHR43265:SF1">
    <property type="entry name" value="ESTERASE ESTD"/>
    <property type="match status" value="1"/>
</dbReference>
<dbReference type="InterPro" id="IPR022742">
    <property type="entry name" value="Hydrolase_4"/>
</dbReference>